<protein>
    <submittedName>
        <fullName evidence="2">Uncharacterized protein</fullName>
    </submittedName>
</protein>
<dbReference type="EMBL" id="ML976688">
    <property type="protein sequence ID" value="KAF1972277.1"/>
    <property type="molecule type" value="Genomic_DNA"/>
</dbReference>
<evidence type="ECO:0000313" key="3">
    <source>
        <dbReference type="Proteomes" id="UP000800036"/>
    </source>
</evidence>
<keyword evidence="3" id="KW-1185">Reference proteome</keyword>
<dbReference type="Proteomes" id="UP000800036">
    <property type="component" value="Unassembled WGS sequence"/>
</dbReference>
<organism evidence="2 3">
    <name type="scientific">Bimuria novae-zelandiae CBS 107.79</name>
    <dbReference type="NCBI Taxonomy" id="1447943"/>
    <lineage>
        <taxon>Eukaryota</taxon>
        <taxon>Fungi</taxon>
        <taxon>Dikarya</taxon>
        <taxon>Ascomycota</taxon>
        <taxon>Pezizomycotina</taxon>
        <taxon>Dothideomycetes</taxon>
        <taxon>Pleosporomycetidae</taxon>
        <taxon>Pleosporales</taxon>
        <taxon>Massarineae</taxon>
        <taxon>Didymosphaeriaceae</taxon>
        <taxon>Bimuria</taxon>
    </lineage>
</organism>
<dbReference type="AlphaFoldDB" id="A0A6A5VG71"/>
<accession>A0A6A5VG71</accession>
<sequence>MSIIRRFSFVVPSLTRHSYSEYKSVHTTSGIDGRPRRSVLILSIVKIAIVILMLLIILYVSNARTLLVTRLHLVKL</sequence>
<proteinExistence type="predicted"/>
<feature type="transmembrane region" description="Helical" evidence="1">
    <location>
        <begin position="39"/>
        <end position="60"/>
    </location>
</feature>
<keyword evidence="1" id="KW-0812">Transmembrane</keyword>
<reference evidence="2" key="1">
    <citation type="journal article" date="2020" name="Stud. Mycol.">
        <title>101 Dothideomycetes genomes: a test case for predicting lifestyles and emergence of pathogens.</title>
        <authorList>
            <person name="Haridas S."/>
            <person name="Albert R."/>
            <person name="Binder M."/>
            <person name="Bloem J."/>
            <person name="Labutti K."/>
            <person name="Salamov A."/>
            <person name="Andreopoulos B."/>
            <person name="Baker S."/>
            <person name="Barry K."/>
            <person name="Bills G."/>
            <person name="Bluhm B."/>
            <person name="Cannon C."/>
            <person name="Castanera R."/>
            <person name="Culley D."/>
            <person name="Daum C."/>
            <person name="Ezra D."/>
            <person name="Gonzalez J."/>
            <person name="Henrissat B."/>
            <person name="Kuo A."/>
            <person name="Liang C."/>
            <person name="Lipzen A."/>
            <person name="Lutzoni F."/>
            <person name="Magnuson J."/>
            <person name="Mondo S."/>
            <person name="Nolan M."/>
            <person name="Ohm R."/>
            <person name="Pangilinan J."/>
            <person name="Park H.-J."/>
            <person name="Ramirez L."/>
            <person name="Alfaro M."/>
            <person name="Sun H."/>
            <person name="Tritt A."/>
            <person name="Yoshinaga Y."/>
            <person name="Zwiers L.-H."/>
            <person name="Turgeon B."/>
            <person name="Goodwin S."/>
            <person name="Spatafora J."/>
            <person name="Crous P."/>
            <person name="Grigoriev I."/>
        </authorList>
    </citation>
    <scope>NUCLEOTIDE SEQUENCE</scope>
    <source>
        <strain evidence="2">CBS 107.79</strain>
    </source>
</reference>
<gene>
    <name evidence="2" type="ORF">BU23DRAFT_468511</name>
</gene>
<name>A0A6A5VG71_9PLEO</name>
<keyword evidence="1" id="KW-0472">Membrane</keyword>
<evidence type="ECO:0000313" key="2">
    <source>
        <dbReference type="EMBL" id="KAF1972277.1"/>
    </source>
</evidence>
<evidence type="ECO:0000256" key="1">
    <source>
        <dbReference type="SAM" id="Phobius"/>
    </source>
</evidence>
<keyword evidence="1" id="KW-1133">Transmembrane helix</keyword>